<dbReference type="PRINTS" id="PR01270">
    <property type="entry name" value="HDASUPER"/>
</dbReference>
<dbReference type="Gene3D" id="3.40.800.20">
    <property type="entry name" value="Histone deacetylase domain"/>
    <property type="match status" value="1"/>
</dbReference>
<comment type="caution">
    <text evidence="6">The sequence shown here is derived from an EMBL/GenBank/DDBJ whole genome shotgun (WGS) entry which is preliminary data.</text>
</comment>
<dbReference type="InterPro" id="IPR000286">
    <property type="entry name" value="HDACs"/>
</dbReference>
<sequence>MKSSNAVYVYHQDETKYRFNDTHPFDQERLLLTRDLLDELGALDPSDIVTPRIAEEDELLFTHTPEYIEAVQQLSCPHPAEQAIQEADRFGLSTEDTPYFENMHDVTRQIVGGSIEAADAVMSGRTAHALHLGGGLHHAMPNKGAGFCVYNDASIAIAYIRQKYNARVLYVDTDVHHGDGVQWSFYHDPNVCTLSFHETGKYLFPGTGAANERGEGEGYGMSINIPVEPYTEDDSWLEGFNEAMDRVVRSFKPDLIVSQHGCDAHALDPLAHVHCSMRIFAEMPQTIHRLAHQYCGGRWVALGGGGYDIWRIVPRAWSLLWLVMTDHPLLDELARKPDTPLPEAWVKRWADKSPLELPDTWLDPVHTWTPIPRRKEITDNNRRTREIALMYVPE</sequence>
<dbReference type="Pfam" id="PF00850">
    <property type="entry name" value="Hist_deacetyl"/>
    <property type="match status" value="1"/>
</dbReference>
<evidence type="ECO:0000256" key="3">
    <source>
        <dbReference type="ARBA" id="ARBA00020218"/>
    </source>
</evidence>
<dbReference type="GO" id="GO:0045150">
    <property type="term" value="P:acetoin catabolic process"/>
    <property type="evidence" value="ECO:0007669"/>
    <property type="project" value="UniProtKB-KW"/>
</dbReference>
<dbReference type="AlphaFoldDB" id="A0A927C9L5"/>
<evidence type="ECO:0000313" key="7">
    <source>
        <dbReference type="Proteomes" id="UP000639396"/>
    </source>
</evidence>
<organism evidence="6 7">
    <name type="scientific">Paenibacillus oceani</name>
    <dbReference type="NCBI Taxonomy" id="2772510"/>
    <lineage>
        <taxon>Bacteria</taxon>
        <taxon>Bacillati</taxon>
        <taxon>Bacillota</taxon>
        <taxon>Bacilli</taxon>
        <taxon>Bacillales</taxon>
        <taxon>Paenibacillaceae</taxon>
        <taxon>Paenibacillus</taxon>
    </lineage>
</organism>
<dbReference type="SUPFAM" id="SSF52768">
    <property type="entry name" value="Arginase/deacetylase"/>
    <property type="match status" value="1"/>
</dbReference>
<dbReference type="CDD" id="cd09994">
    <property type="entry name" value="HDAC_AcuC_like"/>
    <property type="match status" value="1"/>
</dbReference>
<evidence type="ECO:0000256" key="4">
    <source>
        <dbReference type="ARBA" id="ARBA00022627"/>
    </source>
</evidence>
<feature type="domain" description="Histone deacetylase" evidence="5">
    <location>
        <begin position="23"/>
        <end position="321"/>
    </location>
</feature>
<dbReference type="InterPro" id="IPR023696">
    <property type="entry name" value="Ureohydrolase_dom_sf"/>
</dbReference>
<dbReference type="PANTHER" id="PTHR10625">
    <property type="entry name" value="HISTONE DEACETYLASE HDAC1-RELATED"/>
    <property type="match status" value="1"/>
</dbReference>
<proteinExistence type="inferred from homology"/>
<dbReference type="RefSeq" id="WP_190926477.1">
    <property type="nucleotide sequence ID" value="NZ_JACXJA010000007.1"/>
</dbReference>
<evidence type="ECO:0000256" key="2">
    <source>
        <dbReference type="ARBA" id="ARBA00005947"/>
    </source>
</evidence>
<accession>A0A927C9L5</accession>
<reference evidence="6" key="1">
    <citation type="submission" date="2020-09" db="EMBL/GenBank/DDBJ databases">
        <title>A novel bacterium of genus Paenibacillus, isolated from South China Sea.</title>
        <authorList>
            <person name="Huang H."/>
            <person name="Mo K."/>
            <person name="Hu Y."/>
        </authorList>
    </citation>
    <scope>NUCLEOTIDE SEQUENCE</scope>
    <source>
        <strain evidence="6">IB182363</strain>
    </source>
</reference>
<dbReference type="InterPro" id="IPR003085">
    <property type="entry name" value="AcuC"/>
</dbReference>
<evidence type="ECO:0000256" key="1">
    <source>
        <dbReference type="ARBA" id="ARBA00005101"/>
    </source>
</evidence>
<comment type="pathway">
    <text evidence="1">Ketone degradation; acetoin degradation.</text>
</comment>
<dbReference type="InterPro" id="IPR037138">
    <property type="entry name" value="His_deacetylse_dom_sf"/>
</dbReference>
<dbReference type="EMBL" id="JACXJA010000007">
    <property type="protein sequence ID" value="MBD2862001.1"/>
    <property type="molecule type" value="Genomic_DNA"/>
</dbReference>
<evidence type="ECO:0000259" key="5">
    <source>
        <dbReference type="Pfam" id="PF00850"/>
    </source>
</evidence>
<dbReference type="PRINTS" id="PR01272">
    <property type="entry name" value="ACUCPROTEIN"/>
</dbReference>
<name>A0A927C9L5_9BACL</name>
<keyword evidence="7" id="KW-1185">Reference proteome</keyword>
<keyword evidence="4" id="KW-0006">Acetoin catabolism</keyword>
<evidence type="ECO:0000313" key="6">
    <source>
        <dbReference type="EMBL" id="MBD2862001.1"/>
    </source>
</evidence>
<dbReference type="GO" id="GO:0004407">
    <property type="term" value="F:histone deacetylase activity"/>
    <property type="evidence" value="ECO:0007669"/>
    <property type="project" value="TreeGrafter"/>
</dbReference>
<dbReference type="InterPro" id="IPR023801">
    <property type="entry name" value="His_deacetylse_dom"/>
</dbReference>
<gene>
    <name evidence="6" type="ORF">IDH45_08415</name>
</gene>
<dbReference type="Proteomes" id="UP000639396">
    <property type="component" value="Unassembled WGS sequence"/>
</dbReference>
<protein>
    <recommendedName>
        <fullName evidence="3">Acetoin utilization protein AcuC</fullName>
    </recommendedName>
</protein>
<dbReference type="PANTHER" id="PTHR10625:SF10">
    <property type="entry name" value="HISTONE DEACETYLASE HDAC1"/>
    <property type="match status" value="1"/>
</dbReference>
<dbReference type="GO" id="GO:0040029">
    <property type="term" value="P:epigenetic regulation of gene expression"/>
    <property type="evidence" value="ECO:0007669"/>
    <property type="project" value="TreeGrafter"/>
</dbReference>
<comment type="similarity">
    <text evidence="2">Belongs to the histone deacetylase family.</text>
</comment>